<dbReference type="AlphaFoldDB" id="E6U8E7"/>
<feature type="transmembrane region" description="Helical" evidence="1">
    <location>
        <begin position="328"/>
        <end position="347"/>
    </location>
</feature>
<evidence type="ECO:0008006" key="4">
    <source>
        <dbReference type="Google" id="ProtNLM"/>
    </source>
</evidence>
<feature type="transmembrane region" description="Helical" evidence="1">
    <location>
        <begin position="131"/>
        <end position="150"/>
    </location>
</feature>
<feature type="transmembrane region" description="Helical" evidence="1">
    <location>
        <begin position="420"/>
        <end position="437"/>
    </location>
</feature>
<keyword evidence="1" id="KW-0812">Transmembrane</keyword>
<dbReference type="Proteomes" id="UP000001551">
    <property type="component" value="Chromosome"/>
</dbReference>
<name>E6U8E7_ETHHY</name>
<feature type="transmembrane region" description="Helical" evidence="1">
    <location>
        <begin position="449"/>
        <end position="468"/>
    </location>
</feature>
<dbReference type="PANTHER" id="PTHR38454">
    <property type="entry name" value="INTEGRAL MEMBRANE PROTEIN-RELATED"/>
    <property type="match status" value="1"/>
</dbReference>
<reference evidence="2 3" key="1">
    <citation type="submission" date="2010-12" db="EMBL/GenBank/DDBJ databases">
        <title>Complete sequence of Ethanoligenens harbinense YUAN-3.</title>
        <authorList>
            <person name="Lucas S."/>
            <person name="Copeland A."/>
            <person name="Lapidus A."/>
            <person name="Cheng J.-F."/>
            <person name="Bruce D."/>
            <person name="Goodwin L."/>
            <person name="Pitluck S."/>
            <person name="Chertkov O."/>
            <person name="Misra M."/>
            <person name="Detter J.C."/>
            <person name="Han C."/>
            <person name="Tapia R."/>
            <person name="Land M."/>
            <person name="Hauser L."/>
            <person name="Jeffries C."/>
            <person name="Kyrpides N."/>
            <person name="Ivanova N."/>
            <person name="Mikhailova N."/>
            <person name="Wang A."/>
            <person name="Mouttaki H."/>
            <person name="He Z."/>
            <person name="Zhou J."/>
            <person name="Hemme C.L."/>
            <person name="Woyke T."/>
        </authorList>
    </citation>
    <scope>NUCLEOTIDE SEQUENCE [LARGE SCALE GENOMIC DNA]</scope>
    <source>
        <strain evidence="3">DSM 18485 / JCM 12961 / CGMCC 1.5033 / YUAN-3</strain>
    </source>
</reference>
<feature type="transmembrane region" description="Helical" evidence="1">
    <location>
        <begin position="298"/>
        <end position="319"/>
    </location>
</feature>
<sequence>MELLRPKRRYLEVFIISLIIALSFLLPYILIDKGIFVFYGDYNVQQVPFYMLVHNAIRSGNTAWSWTTDLGANFIGSYAFYNLGSPFFWLTMPLPDWMVPYTLGPLLALKMAVASVGAYAFIGRFVKRDEFAAIGGLLYAFSGFSIYNIFFNHFHEPMAFFPFLLIGLEEFMKNNRKGLFALAVFVNAIINYEFFIGTVFFLVLYFILRAASGDWKLGIKKFFLLLFESVVGVGLACVLFIPAILAVMGNYRVHQPLQGWNLLLYDNNQRYGDILHSLFFPQDLPARPNFFPDANNKWSSMSAFLPFFSCSGALAFIIARKGHWLRRILCISLLIALIPGLNSMFILFNSDYYARWFFMPTLMLSLATCIALDDPDIDYAAGLKWTFAITLIFALAIGLIPQVSGGKITQIGLEAYPDRFWVYVAIALGGLVLLAVILRRNGKSSPRFLYRVTILLTLTICIYANFFVATGKENGEDGTWYKSVAVEGAQKLTLNRTPFSRIDVYNGMDNLGMFWNWPTIQAFQSVVPTSIMNFYQSVGVQRDVASRPQLQYIGLRALLSVKYLVQQNATDTFTSPGWVFDSYQNGMKVWRNTNFIPMGFTYTSYITQSQYKVSENKDLLLLKGILLNDTQIKKYSRLLTPLPLTDIYNTSDNQLAADSAARRMYTCSTFSTDNKGFSAAITLPQDNLVFFSVPYDSGWSATVNGTPATIEQVNVGFMAVKCTAGSNSIRFNYKTPGLAAGQTVTGIFAVILVAYLLFVRFGLPRCKERFPQFNHIGKARPLQNKETKEKTP</sequence>
<feature type="transmembrane region" description="Helical" evidence="1">
    <location>
        <begin position="12"/>
        <end position="31"/>
    </location>
</feature>
<evidence type="ECO:0000313" key="3">
    <source>
        <dbReference type="Proteomes" id="UP000001551"/>
    </source>
</evidence>
<feature type="transmembrane region" description="Helical" evidence="1">
    <location>
        <begin position="379"/>
        <end position="400"/>
    </location>
</feature>
<dbReference type="STRING" id="663278.Ethha_2774"/>
<dbReference type="RefSeq" id="WP_013486609.1">
    <property type="nucleotide sequence ID" value="NC_014828.1"/>
</dbReference>
<evidence type="ECO:0000256" key="1">
    <source>
        <dbReference type="SAM" id="Phobius"/>
    </source>
</evidence>
<dbReference type="EMBL" id="CP002400">
    <property type="protein sequence ID" value="ADU28266.1"/>
    <property type="molecule type" value="Genomic_DNA"/>
</dbReference>
<dbReference type="PANTHER" id="PTHR38454:SF1">
    <property type="entry name" value="INTEGRAL MEMBRANE PROTEIN"/>
    <property type="match status" value="1"/>
</dbReference>
<dbReference type="HOGENOM" id="CLU_008413_2_0_9"/>
<dbReference type="eggNOG" id="COG4485">
    <property type="taxonomic scope" value="Bacteria"/>
</dbReference>
<proteinExistence type="predicted"/>
<keyword evidence="1" id="KW-0472">Membrane</keyword>
<keyword evidence="1" id="KW-1133">Transmembrane helix</keyword>
<evidence type="ECO:0000313" key="2">
    <source>
        <dbReference type="EMBL" id="ADU28266.1"/>
    </source>
</evidence>
<dbReference type="Pfam" id="PF09586">
    <property type="entry name" value="YfhO"/>
    <property type="match status" value="2"/>
</dbReference>
<feature type="transmembrane region" description="Helical" evidence="1">
    <location>
        <begin position="222"/>
        <end position="248"/>
    </location>
</feature>
<protein>
    <recommendedName>
        <fullName evidence="4">Bacterial membrane protein YfhO</fullName>
    </recommendedName>
</protein>
<organism evidence="2 3">
    <name type="scientific">Ethanoligenens harbinense (strain DSM 18485 / JCM 12961 / CGMCC 1.5033 / YUAN-3)</name>
    <dbReference type="NCBI Taxonomy" id="663278"/>
    <lineage>
        <taxon>Bacteria</taxon>
        <taxon>Bacillati</taxon>
        <taxon>Bacillota</taxon>
        <taxon>Clostridia</taxon>
        <taxon>Eubacteriales</taxon>
        <taxon>Oscillospiraceae</taxon>
        <taxon>Ethanoligenens</taxon>
    </lineage>
</organism>
<gene>
    <name evidence="2" type="ordered locus">Ethha_2774</name>
</gene>
<keyword evidence="3" id="KW-1185">Reference proteome</keyword>
<feature type="transmembrane region" description="Helical" evidence="1">
    <location>
        <begin position="179"/>
        <end position="210"/>
    </location>
</feature>
<feature type="transmembrane region" description="Helical" evidence="1">
    <location>
        <begin position="98"/>
        <end position="122"/>
    </location>
</feature>
<feature type="transmembrane region" description="Helical" evidence="1">
    <location>
        <begin position="353"/>
        <end position="372"/>
    </location>
</feature>
<dbReference type="KEGG" id="eha:Ethha_2774"/>
<feature type="transmembrane region" description="Helical" evidence="1">
    <location>
        <begin position="738"/>
        <end position="759"/>
    </location>
</feature>
<accession>E6U8E7</accession>
<dbReference type="InterPro" id="IPR018580">
    <property type="entry name" value="Uncharacterised_YfhO"/>
</dbReference>